<dbReference type="EMBL" id="JAAIKE010000001">
    <property type="protein sequence ID" value="NEX45002.1"/>
    <property type="molecule type" value="Genomic_DNA"/>
</dbReference>
<keyword evidence="2" id="KW-1185">Reference proteome</keyword>
<organism evidence="1 2">
    <name type="scientific">Pseudotabrizicola algicola</name>
    <dbReference type="NCBI Taxonomy" id="2709381"/>
    <lineage>
        <taxon>Bacteria</taxon>
        <taxon>Pseudomonadati</taxon>
        <taxon>Pseudomonadota</taxon>
        <taxon>Alphaproteobacteria</taxon>
        <taxon>Rhodobacterales</taxon>
        <taxon>Paracoccaceae</taxon>
        <taxon>Pseudotabrizicola</taxon>
    </lineage>
</organism>
<accession>A0A6B3RPM6</accession>
<comment type="caution">
    <text evidence="1">The sequence shown here is derived from an EMBL/GenBank/DDBJ whole genome shotgun (WGS) entry which is preliminary data.</text>
</comment>
<name>A0A6B3RPM6_9RHOB</name>
<evidence type="ECO:0000313" key="1">
    <source>
        <dbReference type="EMBL" id="NEX45002.1"/>
    </source>
</evidence>
<protein>
    <submittedName>
        <fullName evidence="1">Uncharacterized protein</fullName>
    </submittedName>
</protein>
<proteinExistence type="predicted"/>
<dbReference type="Proteomes" id="UP000481421">
    <property type="component" value="Unassembled WGS sequence"/>
</dbReference>
<reference evidence="1 2" key="1">
    <citation type="submission" date="2020-02" db="EMBL/GenBank/DDBJ databases">
        <title>Rhodobacter algicola sp. nov., isolated from microalga culture.</title>
        <authorList>
            <person name="Park C.-Y."/>
        </authorList>
    </citation>
    <scope>NUCLEOTIDE SEQUENCE [LARGE SCALE GENOMIC DNA]</scope>
    <source>
        <strain evidence="1 2">ETT8</strain>
    </source>
</reference>
<dbReference type="AlphaFoldDB" id="A0A6B3RPM6"/>
<sequence length="128" mass="13590">MRHAVGPMHVQVTTELTLVQVLPIVGGAWLSAKAVADNNASPKHTASSALHHRSPSLIANAAIDRTSPGDRRLDHWIKRHTRAGAGTGISGAIHRPVLAHAKHVLAGLLRLAETHIMLGAADIALWRA</sequence>
<gene>
    <name evidence="1" type="ORF">G3572_02210</name>
</gene>
<evidence type="ECO:0000313" key="2">
    <source>
        <dbReference type="Proteomes" id="UP000481421"/>
    </source>
</evidence>